<dbReference type="EMBL" id="SWLB01000002">
    <property type="protein sequence ID" value="KAF3340571.1"/>
    <property type="molecule type" value="Genomic_DNA"/>
</dbReference>
<keyword evidence="6" id="KW-1185">Reference proteome</keyword>
<gene>
    <name evidence="5" type="ORF">FCM35_KLT09415</name>
</gene>
<sequence length="223" mass="24852">MESDSWSRLSSSASRRLQSRYDLYLGFEELDGGDDDTSRVGMEYNCPFCGEDFDFVGFCCHVDDEHVVETKNGVCPICTAKVGMDLVGHLTMQHAIYLQHKRRYRKNTSSSSSLLSLLRKDLRDGTLQSLLAGTSLVQPASTAAAPDPFLSSFISNFPLTDSTKAEKTESNTTQSGFFTKTADEKTPERAETASLSEKDQRERTRRSEFVQGIVLSTLFDDIL</sequence>
<evidence type="ECO:0000259" key="4">
    <source>
        <dbReference type="Pfam" id="PF14571"/>
    </source>
</evidence>
<evidence type="ECO:0000256" key="2">
    <source>
        <dbReference type="SAM" id="MobiDB-lite"/>
    </source>
</evidence>
<dbReference type="Pfam" id="PF14571">
    <property type="entry name" value="Di19_C"/>
    <property type="match status" value="1"/>
</dbReference>
<name>A0A833VJT0_9POAL</name>
<dbReference type="InterPro" id="IPR027935">
    <property type="entry name" value="Di19_C"/>
</dbReference>
<feature type="domain" description="Di19 C-terminal" evidence="4">
    <location>
        <begin position="115"/>
        <end position="218"/>
    </location>
</feature>
<feature type="domain" description="Di19 zinc-binding" evidence="3">
    <location>
        <begin position="43"/>
        <end position="95"/>
    </location>
</feature>
<evidence type="ECO:0000313" key="5">
    <source>
        <dbReference type="EMBL" id="KAF3340571.1"/>
    </source>
</evidence>
<accession>A0A833VJT0</accession>
<feature type="region of interest" description="Disordered" evidence="2">
    <location>
        <begin position="164"/>
        <end position="206"/>
    </location>
</feature>
<evidence type="ECO:0000256" key="1">
    <source>
        <dbReference type="ARBA" id="ARBA00007109"/>
    </source>
</evidence>
<dbReference type="Proteomes" id="UP000623129">
    <property type="component" value="Unassembled WGS sequence"/>
</dbReference>
<reference evidence="5" key="1">
    <citation type="submission" date="2020-01" db="EMBL/GenBank/DDBJ databases">
        <title>Genome sequence of Kobresia littledalei, the first chromosome-level genome in the family Cyperaceae.</title>
        <authorList>
            <person name="Qu G."/>
        </authorList>
    </citation>
    <scope>NUCLEOTIDE SEQUENCE</scope>
    <source>
        <strain evidence="5">C.B.Clarke</strain>
        <tissue evidence="5">Leaf</tissue>
    </source>
</reference>
<dbReference type="InterPro" id="IPR008598">
    <property type="entry name" value="Di19_Zn-bd"/>
</dbReference>
<comment type="similarity">
    <text evidence="1">Belongs to the Di19 family.</text>
</comment>
<dbReference type="InterPro" id="IPR033347">
    <property type="entry name" value="Di19"/>
</dbReference>
<proteinExistence type="inferred from homology"/>
<protein>
    <submittedName>
        <fullName evidence="5">Protein DEHYDRATION-INDUCED 19 2-like protein</fullName>
    </submittedName>
</protein>
<feature type="compositionally biased region" description="Basic and acidic residues" evidence="2">
    <location>
        <begin position="181"/>
        <end position="206"/>
    </location>
</feature>
<evidence type="ECO:0000259" key="3">
    <source>
        <dbReference type="Pfam" id="PF05605"/>
    </source>
</evidence>
<evidence type="ECO:0000313" key="6">
    <source>
        <dbReference type="Proteomes" id="UP000623129"/>
    </source>
</evidence>
<comment type="caution">
    <text evidence="5">The sequence shown here is derived from an EMBL/GenBank/DDBJ whole genome shotgun (WGS) entry which is preliminary data.</text>
</comment>
<dbReference type="OrthoDB" id="6270329at2759"/>
<dbReference type="PANTHER" id="PTHR31875:SF26">
    <property type="entry name" value="PROTEIN DEHYDRATION-INDUCED 19-RELATED"/>
    <property type="match status" value="1"/>
</dbReference>
<dbReference type="Pfam" id="PF05605">
    <property type="entry name" value="zf-Di19"/>
    <property type="match status" value="1"/>
</dbReference>
<organism evidence="5 6">
    <name type="scientific">Carex littledalei</name>
    <dbReference type="NCBI Taxonomy" id="544730"/>
    <lineage>
        <taxon>Eukaryota</taxon>
        <taxon>Viridiplantae</taxon>
        <taxon>Streptophyta</taxon>
        <taxon>Embryophyta</taxon>
        <taxon>Tracheophyta</taxon>
        <taxon>Spermatophyta</taxon>
        <taxon>Magnoliopsida</taxon>
        <taxon>Liliopsida</taxon>
        <taxon>Poales</taxon>
        <taxon>Cyperaceae</taxon>
        <taxon>Cyperoideae</taxon>
        <taxon>Cariceae</taxon>
        <taxon>Carex</taxon>
        <taxon>Carex subgen. Euthyceras</taxon>
    </lineage>
</organism>
<dbReference type="AlphaFoldDB" id="A0A833VJT0"/>
<dbReference type="PANTHER" id="PTHR31875">
    <property type="entry name" value="PROTEIN DEHYDRATION-INDUCED 19"/>
    <property type="match status" value="1"/>
</dbReference>